<proteinExistence type="predicted"/>
<dbReference type="WBParaSite" id="ACRNAN_scaffold2134.g16018.t1">
    <property type="protein sequence ID" value="ACRNAN_scaffold2134.g16018.t1"/>
    <property type="gene ID" value="ACRNAN_scaffold2134.g16018"/>
</dbReference>
<feature type="signal peptide" evidence="1">
    <location>
        <begin position="1"/>
        <end position="19"/>
    </location>
</feature>
<dbReference type="Gene3D" id="3.10.100.10">
    <property type="entry name" value="Mannose-Binding Protein A, subunit A"/>
    <property type="match status" value="2"/>
</dbReference>
<dbReference type="Proteomes" id="UP000887540">
    <property type="component" value="Unplaced"/>
</dbReference>
<dbReference type="CDD" id="cd00037">
    <property type="entry name" value="CLECT"/>
    <property type="match status" value="2"/>
</dbReference>
<accession>A0A914DBP9</accession>
<evidence type="ECO:0000313" key="4">
    <source>
        <dbReference type="WBParaSite" id="ACRNAN_scaffold2134.g16018.t1"/>
    </source>
</evidence>
<dbReference type="PROSITE" id="PS50041">
    <property type="entry name" value="C_TYPE_LECTIN_2"/>
    <property type="match status" value="2"/>
</dbReference>
<dbReference type="InterPro" id="IPR016186">
    <property type="entry name" value="C-type_lectin-like/link_sf"/>
</dbReference>
<keyword evidence="1" id="KW-0732">Signal</keyword>
<keyword evidence="3" id="KW-1185">Reference proteome</keyword>
<dbReference type="SUPFAM" id="SSF56436">
    <property type="entry name" value="C-type lectin-like"/>
    <property type="match status" value="2"/>
</dbReference>
<dbReference type="PRINTS" id="PR01504">
    <property type="entry name" value="PNCREATITSAP"/>
</dbReference>
<dbReference type="InterPro" id="IPR050111">
    <property type="entry name" value="C-type_lectin/snaclec_domain"/>
</dbReference>
<reference evidence="4" key="1">
    <citation type="submission" date="2022-11" db="UniProtKB">
        <authorList>
            <consortium name="WormBaseParasite"/>
        </authorList>
    </citation>
    <scope>IDENTIFICATION</scope>
</reference>
<sequence length="315" mass="34946">MKLLLVLVILVCSSPNSQAVSPAAISTTLATTSVPCPASSVSFNNVCYRAIYTNATWINAAVDCASQGGNLTSISNAFVNNFIVNLAEQHFGTPTRFWIGGSNSISSNNGSWVWIDGNNMTYTNWAIGRPRNIAAYDSIQMHTPSGQWYDTPGVSAVPYVCEVPPAETNPCYGSNWYYLAETNKCYLVITQDGSFLDQQSTCYSLNGDLVSIHSSRENFFVGALAARVYKYDRYLIGLTYTPGNSWSWVDGTPLNWWPNNLTISSNNTKYYGLLDPTTTKNKFLWDELAYNLPFEYPAICESDPSFMKKEKKIVN</sequence>
<dbReference type="Pfam" id="PF00059">
    <property type="entry name" value="Lectin_C"/>
    <property type="match status" value="2"/>
</dbReference>
<organism evidence="3 4">
    <name type="scientific">Acrobeloides nanus</name>
    <dbReference type="NCBI Taxonomy" id="290746"/>
    <lineage>
        <taxon>Eukaryota</taxon>
        <taxon>Metazoa</taxon>
        <taxon>Ecdysozoa</taxon>
        <taxon>Nematoda</taxon>
        <taxon>Chromadorea</taxon>
        <taxon>Rhabditida</taxon>
        <taxon>Tylenchina</taxon>
        <taxon>Cephalobomorpha</taxon>
        <taxon>Cephaloboidea</taxon>
        <taxon>Cephalobidae</taxon>
        <taxon>Acrobeloides</taxon>
    </lineage>
</organism>
<evidence type="ECO:0000256" key="1">
    <source>
        <dbReference type="SAM" id="SignalP"/>
    </source>
</evidence>
<feature type="domain" description="C-type lectin" evidence="2">
    <location>
        <begin position="181"/>
        <end position="287"/>
    </location>
</feature>
<feature type="domain" description="C-type lectin" evidence="2">
    <location>
        <begin position="43"/>
        <end position="162"/>
    </location>
</feature>
<feature type="chain" id="PRO_5038092143" evidence="1">
    <location>
        <begin position="20"/>
        <end position="315"/>
    </location>
</feature>
<dbReference type="AlphaFoldDB" id="A0A914DBP9"/>
<evidence type="ECO:0000259" key="2">
    <source>
        <dbReference type="PROSITE" id="PS50041"/>
    </source>
</evidence>
<dbReference type="PANTHER" id="PTHR22803">
    <property type="entry name" value="MANNOSE, PHOSPHOLIPASE, LECTIN RECEPTOR RELATED"/>
    <property type="match status" value="1"/>
</dbReference>
<dbReference type="SMART" id="SM00034">
    <property type="entry name" value="CLECT"/>
    <property type="match status" value="2"/>
</dbReference>
<evidence type="ECO:0000313" key="3">
    <source>
        <dbReference type="Proteomes" id="UP000887540"/>
    </source>
</evidence>
<protein>
    <submittedName>
        <fullName evidence="4">C-type lectin domain-containing protein</fullName>
    </submittedName>
</protein>
<dbReference type="InterPro" id="IPR016187">
    <property type="entry name" value="CTDL_fold"/>
</dbReference>
<name>A0A914DBP9_9BILA</name>
<dbReference type="InterPro" id="IPR001304">
    <property type="entry name" value="C-type_lectin-like"/>
</dbReference>